<evidence type="ECO:0000313" key="15">
    <source>
        <dbReference type="EMBL" id="KRN76780.1"/>
    </source>
</evidence>
<evidence type="ECO:0000256" key="3">
    <source>
        <dbReference type="ARBA" id="ARBA00022679"/>
    </source>
</evidence>
<dbReference type="GO" id="GO:0005829">
    <property type="term" value="C:cytosol"/>
    <property type="evidence" value="ECO:0007669"/>
    <property type="project" value="TreeGrafter"/>
</dbReference>
<evidence type="ECO:0000256" key="11">
    <source>
        <dbReference type="ARBA" id="ARBA00042396"/>
    </source>
</evidence>
<sequence>MNVKKIVTIAGSDSLAGGGIQADLATFSEYQFQGLSAITSIVTVIDDDFQINVIDSNILSDQLDSIFALDNIAAIKVGLLSTKNQVTVVANFLEQFKNIVPIVIDPVMVFKETNNVDTKELLAAIQTKLLPMATIVTPNLEEASLLSGMEIHNQDDLTVAAKKIKQFGAKAVLAKGGARLSGATTFDVLIDENAQGHALEHERLATNTNNGAGCTLSSAIACELGRQVSMRDAVESAQMFVLAAIKDGVQLNQKFKVGNVWQGAQRAVYGEKCNEK</sequence>
<dbReference type="SUPFAM" id="SSF53613">
    <property type="entry name" value="Ribokinase-like"/>
    <property type="match status" value="1"/>
</dbReference>
<keyword evidence="8" id="KW-0460">Magnesium</keyword>
<dbReference type="GO" id="GO:0009228">
    <property type="term" value="P:thiamine biosynthetic process"/>
    <property type="evidence" value="ECO:0007669"/>
    <property type="project" value="InterPro"/>
</dbReference>
<dbReference type="PATRIC" id="fig|1620.3.peg.292"/>
<dbReference type="EC" id="2.7.1.35" evidence="2"/>
<keyword evidence="16" id="KW-1185">Reference proteome</keyword>
<dbReference type="EMBL" id="JQCD01000024">
    <property type="protein sequence ID" value="KRN76780.1"/>
    <property type="molecule type" value="Genomic_DNA"/>
</dbReference>
<name>A0A0R2JPJ0_9LACO</name>
<dbReference type="NCBIfam" id="NF009078">
    <property type="entry name" value="PRK12413.1"/>
    <property type="match status" value="1"/>
</dbReference>
<dbReference type="GO" id="GO:0046872">
    <property type="term" value="F:metal ion binding"/>
    <property type="evidence" value="ECO:0007669"/>
    <property type="project" value="UniProtKB-KW"/>
</dbReference>
<dbReference type="PANTHER" id="PTHR20858:SF19">
    <property type="entry name" value="PYRIDOXINE KINASE"/>
    <property type="match status" value="1"/>
</dbReference>
<evidence type="ECO:0000256" key="7">
    <source>
        <dbReference type="ARBA" id="ARBA00022840"/>
    </source>
</evidence>
<dbReference type="GO" id="GO:0008972">
    <property type="term" value="F:phosphomethylpyrimidine kinase activity"/>
    <property type="evidence" value="ECO:0007669"/>
    <property type="project" value="InterPro"/>
</dbReference>
<dbReference type="AlphaFoldDB" id="A0A0R2JPJ0"/>
<organism evidence="15 16">
    <name type="scientific">Weissella minor</name>
    <dbReference type="NCBI Taxonomy" id="1620"/>
    <lineage>
        <taxon>Bacteria</taxon>
        <taxon>Bacillati</taxon>
        <taxon>Bacillota</taxon>
        <taxon>Bacilli</taxon>
        <taxon>Lactobacillales</taxon>
        <taxon>Lactobacillaceae</taxon>
        <taxon>Weissella</taxon>
    </lineage>
</organism>
<dbReference type="CDD" id="cd01169">
    <property type="entry name" value="HMPP_kinase"/>
    <property type="match status" value="1"/>
</dbReference>
<evidence type="ECO:0000313" key="16">
    <source>
        <dbReference type="Proteomes" id="UP000051673"/>
    </source>
</evidence>
<evidence type="ECO:0000256" key="13">
    <source>
        <dbReference type="ARBA" id="ARBA00049293"/>
    </source>
</evidence>
<comment type="catalytic activity">
    <reaction evidence="13">
        <text>pyridoxal + ATP = pyridoxal 5'-phosphate + ADP + H(+)</text>
        <dbReference type="Rhea" id="RHEA:10224"/>
        <dbReference type="ChEBI" id="CHEBI:15378"/>
        <dbReference type="ChEBI" id="CHEBI:17310"/>
        <dbReference type="ChEBI" id="CHEBI:30616"/>
        <dbReference type="ChEBI" id="CHEBI:456216"/>
        <dbReference type="ChEBI" id="CHEBI:597326"/>
        <dbReference type="EC" id="2.7.1.35"/>
    </reaction>
</comment>
<keyword evidence="6 15" id="KW-0418">Kinase</keyword>
<dbReference type="GO" id="GO:0008902">
    <property type="term" value="F:hydroxymethylpyrimidine kinase activity"/>
    <property type="evidence" value="ECO:0007669"/>
    <property type="project" value="TreeGrafter"/>
</dbReference>
<gene>
    <name evidence="15" type="ORF">IV67_GL000287</name>
</gene>
<evidence type="ECO:0000259" key="14">
    <source>
        <dbReference type="Pfam" id="PF08543"/>
    </source>
</evidence>
<evidence type="ECO:0000256" key="12">
    <source>
        <dbReference type="ARBA" id="ARBA00042531"/>
    </source>
</evidence>
<keyword evidence="4" id="KW-0479">Metal-binding</keyword>
<evidence type="ECO:0000256" key="8">
    <source>
        <dbReference type="ARBA" id="ARBA00022842"/>
    </source>
</evidence>
<dbReference type="Pfam" id="PF08543">
    <property type="entry name" value="Phos_pyr_kin"/>
    <property type="match status" value="1"/>
</dbReference>
<comment type="caution">
    <text evidence="15">The sequence shown here is derived from an EMBL/GenBank/DDBJ whole genome shotgun (WGS) entry which is preliminary data.</text>
</comment>
<dbReference type="Gene3D" id="3.40.1190.20">
    <property type="match status" value="1"/>
</dbReference>
<evidence type="ECO:0000256" key="2">
    <source>
        <dbReference type="ARBA" id="ARBA00012104"/>
    </source>
</evidence>
<protein>
    <recommendedName>
        <fullName evidence="2">pyridoxal kinase</fullName>
        <ecNumber evidence="2">2.7.1.35</ecNumber>
    </recommendedName>
    <alternativeName>
        <fullName evidence="10">PN/PL/PM kinase</fullName>
    </alternativeName>
    <alternativeName>
        <fullName evidence="11">Pyridoxal kinase</fullName>
    </alternativeName>
    <alternativeName>
        <fullName evidence="9">Pyridoxamine kinase</fullName>
    </alternativeName>
    <alternativeName>
        <fullName evidence="12">Vitamin B6 kinase</fullName>
    </alternativeName>
</protein>
<dbReference type="GO" id="GO:0005524">
    <property type="term" value="F:ATP binding"/>
    <property type="evidence" value="ECO:0007669"/>
    <property type="project" value="UniProtKB-KW"/>
</dbReference>
<evidence type="ECO:0000256" key="4">
    <source>
        <dbReference type="ARBA" id="ARBA00022723"/>
    </source>
</evidence>
<dbReference type="InterPro" id="IPR029056">
    <property type="entry name" value="Ribokinase-like"/>
</dbReference>
<evidence type="ECO:0000256" key="6">
    <source>
        <dbReference type="ARBA" id="ARBA00022777"/>
    </source>
</evidence>
<evidence type="ECO:0000256" key="5">
    <source>
        <dbReference type="ARBA" id="ARBA00022741"/>
    </source>
</evidence>
<keyword evidence="7" id="KW-0067">ATP-binding</keyword>
<evidence type="ECO:0000256" key="1">
    <source>
        <dbReference type="ARBA" id="ARBA00009879"/>
    </source>
</evidence>
<feature type="domain" description="Pyridoxamine kinase/Phosphomethylpyrimidine kinase" evidence="14">
    <location>
        <begin position="13"/>
        <end position="255"/>
    </location>
</feature>
<dbReference type="InterPro" id="IPR013749">
    <property type="entry name" value="PM/HMP-P_kinase-1"/>
</dbReference>
<comment type="similarity">
    <text evidence="1">Belongs to the ThiD family.</text>
</comment>
<dbReference type="GO" id="GO:0008478">
    <property type="term" value="F:pyridoxal kinase activity"/>
    <property type="evidence" value="ECO:0007669"/>
    <property type="project" value="UniProtKB-EC"/>
</dbReference>
<keyword evidence="3" id="KW-0808">Transferase</keyword>
<dbReference type="PANTHER" id="PTHR20858">
    <property type="entry name" value="PHOSPHOMETHYLPYRIMIDINE KINASE"/>
    <property type="match status" value="1"/>
</dbReference>
<evidence type="ECO:0000256" key="9">
    <source>
        <dbReference type="ARBA" id="ARBA00042307"/>
    </source>
</evidence>
<evidence type="ECO:0000256" key="10">
    <source>
        <dbReference type="ARBA" id="ARBA00042348"/>
    </source>
</evidence>
<dbReference type="STRING" id="1620.IV67_GL000287"/>
<keyword evidence="5" id="KW-0547">Nucleotide-binding</keyword>
<dbReference type="OrthoDB" id="9810880at2"/>
<dbReference type="Proteomes" id="UP000051673">
    <property type="component" value="Unassembled WGS sequence"/>
</dbReference>
<dbReference type="RefSeq" id="WP_057787463.1">
    <property type="nucleotide sequence ID" value="NZ_JQCD01000024.1"/>
</dbReference>
<dbReference type="InterPro" id="IPR004399">
    <property type="entry name" value="HMP/HMP-P_kinase_dom"/>
</dbReference>
<accession>A0A0R2JPJ0</accession>
<proteinExistence type="inferred from homology"/>
<reference evidence="15 16" key="1">
    <citation type="journal article" date="2015" name="Genome Announc.">
        <title>Expanding the biotechnology potential of lactobacilli through comparative genomics of 213 strains and associated genera.</title>
        <authorList>
            <person name="Sun Z."/>
            <person name="Harris H.M."/>
            <person name="McCann A."/>
            <person name="Guo C."/>
            <person name="Argimon S."/>
            <person name="Zhang W."/>
            <person name="Yang X."/>
            <person name="Jeffery I.B."/>
            <person name="Cooney J.C."/>
            <person name="Kagawa T.F."/>
            <person name="Liu W."/>
            <person name="Song Y."/>
            <person name="Salvetti E."/>
            <person name="Wrobel A."/>
            <person name="Rasinkangas P."/>
            <person name="Parkhill J."/>
            <person name="Rea M.C."/>
            <person name="O'Sullivan O."/>
            <person name="Ritari J."/>
            <person name="Douillard F.P."/>
            <person name="Paul Ross R."/>
            <person name="Yang R."/>
            <person name="Briner A.E."/>
            <person name="Felis G.E."/>
            <person name="de Vos W.M."/>
            <person name="Barrangou R."/>
            <person name="Klaenhammer T.R."/>
            <person name="Caufield P.W."/>
            <person name="Cui Y."/>
            <person name="Zhang H."/>
            <person name="O'Toole P.W."/>
        </authorList>
    </citation>
    <scope>NUCLEOTIDE SEQUENCE [LARGE SCALE GENOMIC DNA]</scope>
    <source>
        <strain evidence="15 16">DSM 20014</strain>
    </source>
</reference>